<reference evidence="4 5" key="1">
    <citation type="journal article" date="2022" name="Allergy">
        <title>Genome assembly and annotation of Periplaneta americana reveal a comprehensive cockroach allergen profile.</title>
        <authorList>
            <person name="Wang L."/>
            <person name="Xiong Q."/>
            <person name="Saelim N."/>
            <person name="Wang L."/>
            <person name="Nong W."/>
            <person name="Wan A.T."/>
            <person name="Shi M."/>
            <person name="Liu X."/>
            <person name="Cao Q."/>
            <person name="Hui J.H.L."/>
            <person name="Sookrung N."/>
            <person name="Leung T.F."/>
            <person name="Tungtrongchitr A."/>
            <person name="Tsui S.K.W."/>
        </authorList>
    </citation>
    <scope>NUCLEOTIDE SEQUENCE [LARGE SCALE GENOMIC DNA]</scope>
    <source>
        <strain evidence="4">PWHHKU_190912</strain>
    </source>
</reference>
<dbReference type="InterPro" id="IPR036322">
    <property type="entry name" value="WD40_repeat_dom_sf"/>
</dbReference>
<name>A0ABQ8SHY8_PERAM</name>
<dbReference type="EMBL" id="JAJSOF020000027">
    <property type="protein sequence ID" value="KAJ4433668.1"/>
    <property type="molecule type" value="Genomic_DNA"/>
</dbReference>
<evidence type="ECO:0000256" key="2">
    <source>
        <dbReference type="ARBA" id="ARBA00022737"/>
    </source>
</evidence>
<keyword evidence="5" id="KW-1185">Reference proteome</keyword>
<keyword evidence="2" id="KW-0677">Repeat</keyword>
<dbReference type="Proteomes" id="UP001148838">
    <property type="component" value="Unassembled WGS sequence"/>
</dbReference>
<dbReference type="Pfam" id="PF00400">
    <property type="entry name" value="WD40"/>
    <property type="match status" value="3"/>
</dbReference>
<feature type="repeat" description="WD" evidence="3">
    <location>
        <begin position="12"/>
        <end position="42"/>
    </location>
</feature>
<organism evidence="4 5">
    <name type="scientific">Periplaneta americana</name>
    <name type="common">American cockroach</name>
    <name type="synonym">Blatta americana</name>
    <dbReference type="NCBI Taxonomy" id="6978"/>
    <lineage>
        <taxon>Eukaryota</taxon>
        <taxon>Metazoa</taxon>
        <taxon>Ecdysozoa</taxon>
        <taxon>Arthropoda</taxon>
        <taxon>Hexapoda</taxon>
        <taxon>Insecta</taxon>
        <taxon>Pterygota</taxon>
        <taxon>Neoptera</taxon>
        <taxon>Polyneoptera</taxon>
        <taxon>Dictyoptera</taxon>
        <taxon>Blattodea</taxon>
        <taxon>Blattoidea</taxon>
        <taxon>Blattidae</taxon>
        <taxon>Blattinae</taxon>
        <taxon>Periplaneta</taxon>
    </lineage>
</organism>
<gene>
    <name evidence="4" type="ORF">ANN_15978</name>
</gene>
<dbReference type="PANTHER" id="PTHR22844">
    <property type="entry name" value="F-BOX AND WD40 DOMAIN PROTEIN"/>
    <property type="match status" value="1"/>
</dbReference>
<dbReference type="Gene3D" id="2.130.10.10">
    <property type="entry name" value="YVTN repeat-like/Quinoprotein amine dehydrogenase"/>
    <property type="match status" value="2"/>
</dbReference>
<accession>A0ABQ8SHY8</accession>
<dbReference type="InterPro" id="IPR015943">
    <property type="entry name" value="WD40/YVTN_repeat-like_dom_sf"/>
</dbReference>
<dbReference type="PROSITE" id="PS50082">
    <property type="entry name" value="WD_REPEATS_2"/>
    <property type="match status" value="2"/>
</dbReference>
<evidence type="ECO:0000313" key="5">
    <source>
        <dbReference type="Proteomes" id="UP001148838"/>
    </source>
</evidence>
<evidence type="ECO:0000256" key="1">
    <source>
        <dbReference type="ARBA" id="ARBA00022574"/>
    </source>
</evidence>
<feature type="repeat" description="WD" evidence="3">
    <location>
        <begin position="51"/>
        <end position="90"/>
    </location>
</feature>
<proteinExistence type="predicted"/>
<dbReference type="InterPro" id="IPR020472">
    <property type="entry name" value="WD40_PAC1"/>
</dbReference>
<sequence>MPLSVTATVSNQDKHLGEIYALLFHNDKIYSAAVDGKIKIWNTDLKLETQFQAHESAIYHIAALKDTLYSCSNDGTIQAWSLDTYKHKKTLIKYTEEEVLRLYIVDGKLYAGNDKGILTIWENDAMINQYNLVEEIRDFGVDGAFIYAVRDRDMCVHELLPGDKNKYTTRIALEGSSPLRLVGNKLCFAARSGNNICVHENSKKSGFKELGVIQAHEMILNAMCGYEDSTLFSAGYDGKLKQWNLDTLQNVGTCEIGYCVNTICVGLQGQIYVAGDNGNLNRVDNK</sequence>
<evidence type="ECO:0000313" key="4">
    <source>
        <dbReference type="EMBL" id="KAJ4433668.1"/>
    </source>
</evidence>
<keyword evidence="1 3" id="KW-0853">WD repeat</keyword>
<dbReference type="PRINTS" id="PR00320">
    <property type="entry name" value="GPROTEINBRPT"/>
</dbReference>
<dbReference type="InterPro" id="IPR045182">
    <property type="entry name" value="JINGUBANG-like"/>
</dbReference>
<dbReference type="SUPFAM" id="SSF50978">
    <property type="entry name" value="WD40 repeat-like"/>
    <property type="match status" value="1"/>
</dbReference>
<dbReference type="PANTHER" id="PTHR22844:SF387">
    <property type="entry name" value="F3I6.5 PROTEIN"/>
    <property type="match status" value="1"/>
</dbReference>
<comment type="caution">
    <text evidence="4">The sequence shown here is derived from an EMBL/GenBank/DDBJ whole genome shotgun (WGS) entry which is preliminary data.</text>
</comment>
<dbReference type="SMART" id="SM00320">
    <property type="entry name" value="WD40"/>
    <property type="match status" value="3"/>
</dbReference>
<dbReference type="InterPro" id="IPR001680">
    <property type="entry name" value="WD40_rpt"/>
</dbReference>
<protein>
    <submittedName>
        <fullName evidence="4">Uncharacterized protein</fullName>
    </submittedName>
</protein>
<evidence type="ECO:0000256" key="3">
    <source>
        <dbReference type="PROSITE-ProRule" id="PRU00221"/>
    </source>
</evidence>